<dbReference type="InterPro" id="IPR007533">
    <property type="entry name" value="Cyt_c_oxidase_assmbl_CtaG"/>
</dbReference>
<dbReference type="PANTHER" id="PTHR21320">
    <property type="entry name" value="CYTOCHROME C OXIDASE ASSEMBLY PROTEIN COX11-RELATED"/>
    <property type="match status" value="1"/>
</dbReference>
<dbReference type="WBParaSite" id="BTMF_0000866701-mRNA-1">
    <property type="protein sequence ID" value="BTMF_0000866701-mRNA-1"/>
    <property type="gene ID" value="BTMF_0000866701"/>
</dbReference>
<proteinExistence type="inferred from homology"/>
<protein>
    <recommendedName>
        <fullName evidence="7">Cytochrome c oxidase assembly protein COX11, mitochondrial</fullName>
    </recommendedName>
</protein>
<feature type="transmembrane region" description="Helical" evidence="8">
    <location>
        <begin position="49"/>
        <end position="71"/>
    </location>
</feature>
<evidence type="ECO:0000256" key="5">
    <source>
        <dbReference type="ARBA" id="ARBA00023136"/>
    </source>
</evidence>
<dbReference type="PANTHER" id="PTHR21320:SF3">
    <property type="entry name" value="CYTOCHROME C OXIDASE ASSEMBLY PROTEIN COX11, MITOCHONDRIAL-RELATED"/>
    <property type="match status" value="1"/>
</dbReference>
<dbReference type="GO" id="GO:0005507">
    <property type="term" value="F:copper ion binding"/>
    <property type="evidence" value="ECO:0007669"/>
    <property type="project" value="InterPro"/>
</dbReference>
<reference evidence="9" key="1">
    <citation type="submission" date="2016-04" db="UniProtKB">
        <authorList>
            <consortium name="WormBaseParasite"/>
        </authorList>
    </citation>
    <scope>IDENTIFICATION</scope>
</reference>
<evidence type="ECO:0000256" key="1">
    <source>
        <dbReference type="ARBA" id="ARBA00004007"/>
    </source>
</evidence>
<keyword evidence="3 8" id="KW-0812">Transmembrane</keyword>
<dbReference type="AlphaFoldDB" id="A0A0R3QLT5"/>
<dbReference type="FunFam" id="2.60.370.10:FF:000001">
    <property type="entry name" value="COX11 cytochrome c oxidase assembly homolog"/>
    <property type="match status" value="1"/>
</dbReference>
<dbReference type="HAMAP" id="MF_00155">
    <property type="entry name" value="CtaG"/>
    <property type="match status" value="1"/>
</dbReference>
<dbReference type="Pfam" id="PF04442">
    <property type="entry name" value="CtaG_Cox11"/>
    <property type="match status" value="1"/>
</dbReference>
<dbReference type="GO" id="GO:0005743">
    <property type="term" value="C:mitochondrial inner membrane"/>
    <property type="evidence" value="ECO:0007669"/>
    <property type="project" value="UniProtKB-SubCell"/>
</dbReference>
<evidence type="ECO:0000256" key="7">
    <source>
        <dbReference type="ARBA" id="ARBA00068998"/>
    </source>
</evidence>
<keyword evidence="4 8" id="KW-1133">Transmembrane helix</keyword>
<sequence>LMSTLIRAANCGINHHGSLLILCNSSVLLKQPCRIFTNWAKRYIRSKNAMYYLGSVGVLFFSFAVLSVPAYRMFCEKTATIGLTKAKDLTFTGLLAANYIFVQEMYRLLVKNDYIADDMERVASMEKIKDRLIRVSFNADLHSAMKWQFKPLQKEIYVHPGETALVFYSAYNPTDKPVVGISSYNITPFQAAYYFNKIQCFCFEDQILNPGQQIDLPVFFYIDPDYTSDPDLEYTDSLILSYTFFESKPDLVLPDPFDPNNKLSIKRNASNVSKEMKKN</sequence>
<keyword evidence="5 8" id="KW-0472">Membrane</keyword>
<comment type="subunit">
    <text evidence="6">Interacts with CNNM4/ACDP4. Interacts with RANBP2.</text>
</comment>
<dbReference type="STRING" id="42155.A0A0R3QLT5"/>
<evidence type="ECO:0000256" key="8">
    <source>
        <dbReference type="SAM" id="Phobius"/>
    </source>
</evidence>
<dbReference type="Gene3D" id="2.60.370.10">
    <property type="entry name" value="Ctag/Cox11"/>
    <property type="match status" value="1"/>
</dbReference>
<organism evidence="9">
    <name type="scientific">Brugia timori</name>
    <dbReference type="NCBI Taxonomy" id="42155"/>
    <lineage>
        <taxon>Eukaryota</taxon>
        <taxon>Metazoa</taxon>
        <taxon>Ecdysozoa</taxon>
        <taxon>Nematoda</taxon>
        <taxon>Chromadorea</taxon>
        <taxon>Rhabditida</taxon>
        <taxon>Spirurina</taxon>
        <taxon>Spiruromorpha</taxon>
        <taxon>Filarioidea</taxon>
        <taxon>Onchocercidae</taxon>
        <taxon>Brugia</taxon>
    </lineage>
</organism>
<evidence type="ECO:0000313" key="9">
    <source>
        <dbReference type="WBParaSite" id="BTMF_0000866701-mRNA-1"/>
    </source>
</evidence>
<evidence type="ECO:0000256" key="6">
    <source>
        <dbReference type="ARBA" id="ARBA00063165"/>
    </source>
</evidence>
<dbReference type="SUPFAM" id="SSF110111">
    <property type="entry name" value="Ctag/Cox11"/>
    <property type="match status" value="1"/>
</dbReference>
<comment type="function">
    <text evidence="1">Exerts its effect at some terminal stage of cytochrome c oxidase synthesis, probably by being involved in the insertion of the copper B into subunit I.</text>
</comment>
<dbReference type="InterPro" id="IPR023471">
    <property type="entry name" value="CtaG/Cox11_dom_sf"/>
</dbReference>
<evidence type="ECO:0000256" key="4">
    <source>
        <dbReference type="ARBA" id="ARBA00022989"/>
    </source>
</evidence>
<evidence type="ECO:0000256" key="3">
    <source>
        <dbReference type="ARBA" id="ARBA00022692"/>
    </source>
</evidence>
<dbReference type="NCBIfam" id="NF003465">
    <property type="entry name" value="PRK05089.1"/>
    <property type="match status" value="1"/>
</dbReference>
<accession>A0A0R3QLT5</accession>
<comment type="subcellular location">
    <subcellularLocation>
        <location evidence="2">Mitochondrion inner membrane</location>
        <topology evidence="2">Single-pass membrane protein</topology>
        <orientation evidence="2">Intermembrane side</orientation>
    </subcellularLocation>
</comment>
<evidence type="ECO:0000256" key="2">
    <source>
        <dbReference type="ARBA" id="ARBA00004243"/>
    </source>
</evidence>
<name>A0A0R3QLT5_9BILA</name>